<dbReference type="PANTHER" id="PTHR30531">
    <property type="entry name" value="FLAGELLAR BIOSYNTHETIC PROTEIN FLHB"/>
    <property type="match status" value="1"/>
</dbReference>
<protein>
    <recommendedName>
        <fullName evidence="3 12">Flagellar biosynthetic protein FlhB</fullName>
    </recommendedName>
</protein>
<keyword evidence="7 12" id="KW-1005">Bacterial flagellum biogenesis</keyword>
<evidence type="ECO:0000256" key="4">
    <source>
        <dbReference type="ARBA" id="ARBA00022448"/>
    </source>
</evidence>
<organism evidence="13 14">
    <name type="scientific">Halobacillus aidingensis</name>
    <dbReference type="NCBI Taxonomy" id="240303"/>
    <lineage>
        <taxon>Bacteria</taxon>
        <taxon>Bacillati</taxon>
        <taxon>Bacillota</taxon>
        <taxon>Bacilli</taxon>
        <taxon>Bacillales</taxon>
        <taxon>Bacillaceae</taxon>
        <taxon>Halobacillus</taxon>
    </lineage>
</organism>
<dbReference type="PRINTS" id="PR00950">
    <property type="entry name" value="TYPE3IMSPROT"/>
</dbReference>
<evidence type="ECO:0000256" key="3">
    <source>
        <dbReference type="ARBA" id="ARBA00021622"/>
    </source>
</evidence>
<dbReference type="InterPro" id="IPR006136">
    <property type="entry name" value="FlhB"/>
</dbReference>
<dbReference type="Proteomes" id="UP000198860">
    <property type="component" value="Unassembled WGS sequence"/>
</dbReference>
<dbReference type="NCBIfam" id="TIGR00328">
    <property type="entry name" value="flhB"/>
    <property type="match status" value="1"/>
</dbReference>
<keyword evidence="14" id="KW-1185">Reference proteome</keyword>
<feature type="transmembrane region" description="Helical" evidence="12">
    <location>
        <begin position="145"/>
        <end position="172"/>
    </location>
</feature>
<keyword evidence="8 12" id="KW-0653">Protein transport</keyword>
<dbReference type="InterPro" id="IPR006135">
    <property type="entry name" value="T3SS_substrate_exporter"/>
</dbReference>
<reference evidence="14" key="1">
    <citation type="submission" date="2016-10" db="EMBL/GenBank/DDBJ databases">
        <authorList>
            <person name="Varghese N."/>
            <person name="Submissions S."/>
        </authorList>
    </citation>
    <scope>NUCLEOTIDE SEQUENCE [LARGE SCALE GENOMIC DNA]</scope>
    <source>
        <strain evidence="14">CGMCC 1.3703</strain>
    </source>
</reference>
<dbReference type="PANTHER" id="PTHR30531:SF12">
    <property type="entry name" value="FLAGELLAR BIOSYNTHETIC PROTEIN FLHB"/>
    <property type="match status" value="1"/>
</dbReference>
<comment type="subcellular location">
    <subcellularLocation>
        <location evidence="1">Cell membrane</location>
        <topology evidence="1">Multi-pass membrane protein</topology>
    </subcellularLocation>
</comment>
<comment type="similarity">
    <text evidence="2 12">Belongs to the type III secretion exporter family.</text>
</comment>
<feature type="transmembrane region" description="Helical" evidence="12">
    <location>
        <begin position="99"/>
        <end position="124"/>
    </location>
</feature>
<keyword evidence="4 12" id="KW-0813">Transport</keyword>
<dbReference type="InterPro" id="IPR029025">
    <property type="entry name" value="T3SS_substrate_exporter_C"/>
</dbReference>
<feature type="transmembrane region" description="Helical" evidence="12">
    <location>
        <begin position="192"/>
        <end position="218"/>
    </location>
</feature>
<dbReference type="FunFam" id="3.40.1690.10:FF:000001">
    <property type="entry name" value="Flagellar biosynthetic protein FlhB"/>
    <property type="match status" value="1"/>
</dbReference>
<keyword evidence="11 12" id="KW-1006">Bacterial flagellum protein export</keyword>
<keyword evidence="6 12" id="KW-0812">Transmembrane</keyword>
<dbReference type="OrthoDB" id="9807950at2"/>
<accession>A0A1H0MU27</accession>
<dbReference type="GO" id="GO:0009306">
    <property type="term" value="P:protein secretion"/>
    <property type="evidence" value="ECO:0007669"/>
    <property type="project" value="InterPro"/>
</dbReference>
<keyword evidence="9 12" id="KW-1133">Transmembrane helix</keyword>
<feature type="transmembrane region" description="Helical" evidence="12">
    <location>
        <begin position="40"/>
        <end position="60"/>
    </location>
</feature>
<dbReference type="Pfam" id="PF01312">
    <property type="entry name" value="Bac_export_2"/>
    <property type="match status" value="1"/>
</dbReference>
<dbReference type="Gene3D" id="6.10.250.2080">
    <property type="match status" value="1"/>
</dbReference>
<dbReference type="GO" id="GO:0044780">
    <property type="term" value="P:bacterial-type flagellum assembly"/>
    <property type="evidence" value="ECO:0007669"/>
    <property type="project" value="InterPro"/>
</dbReference>
<evidence type="ECO:0000313" key="14">
    <source>
        <dbReference type="Proteomes" id="UP000198860"/>
    </source>
</evidence>
<sequence>MVWLKLDLQYFAADEKTEKATPKKREDTRKKGQVPKSQDVNTGFLLLLIFGTLFLLGGYMEGTLKGMYKVAFNEYIHKDLSQEQTHAMFVEMTVEISKIIAPIMGVALVAGIASNLLQVGIMFTGEPLKMDLKKLDPIKGAKRIFSARALVELLKSLLKISMVGVITFAIIWVNKDQMMMMSQKSVEDALAFFGTITTIMGLASALALLILSVLDYTYQKYDHEKNIRMSKKDIKDEHKNIEGDPQIKAKIKEKQRQMSAARMMSEVPDADVVITNPTHYAIAIKYDEAKSDAPYVVAMGVDFIALKIKEVAKSNDVVTVENRPLARALYQHSEIDQPINEQFYKAVAEVLAYVYQLERKM</sequence>
<dbReference type="EMBL" id="FNIZ01000008">
    <property type="protein sequence ID" value="SDO83805.1"/>
    <property type="molecule type" value="Genomic_DNA"/>
</dbReference>
<evidence type="ECO:0000256" key="11">
    <source>
        <dbReference type="ARBA" id="ARBA00023225"/>
    </source>
</evidence>
<dbReference type="Gene3D" id="3.40.1690.10">
    <property type="entry name" value="secretion proteins EscU"/>
    <property type="match status" value="1"/>
</dbReference>
<keyword evidence="13" id="KW-0969">Cilium</keyword>
<name>A0A1H0MU27_HALAD</name>
<evidence type="ECO:0000256" key="5">
    <source>
        <dbReference type="ARBA" id="ARBA00022475"/>
    </source>
</evidence>
<dbReference type="STRING" id="240303.SAMN05421677_108138"/>
<evidence type="ECO:0000256" key="8">
    <source>
        <dbReference type="ARBA" id="ARBA00022927"/>
    </source>
</evidence>
<keyword evidence="13" id="KW-0966">Cell projection</keyword>
<dbReference type="RefSeq" id="WP_089652401.1">
    <property type="nucleotide sequence ID" value="NZ_FNIZ01000008.1"/>
</dbReference>
<gene>
    <name evidence="12" type="primary">flhB</name>
    <name evidence="13" type="ORF">SAMN05421677_108138</name>
</gene>
<keyword evidence="13" id="KW-0282">Flagellum</keyword>
<evidence type="ECO:0000256" key="2">
    <source>
        <dbReference type="ARBA" id="ARBA00010690"/>
    </source>
</evidence>
<dbReference type="AlphaFoldDB" id="A0A1H0MU27"/>
<comment type="function">
    <text evidence="12">Required for formation of the rod structure in the basal body of the flagellar apparatus. Together with FliI and FliH, may constitute the export apparatus of flagellin.</text>
</comment>
<evidence type="ECO:0000256" key="10">
    <source>
        <dbReference type="ARBA" id="ARBA00023136"/>
    </source>
</evidence>
<evidence type="ECO:0000256" key="7">
    <source>
        <dbReference type="ARBA" id="ARBA00022795"/>
    </source>
</evidence>
<dbReference type="SUPFAM" id="SSF160544">
    <property type="entry name" value="EscU C-terminal domain-like"/>
    <property type="match status" value="1"/>
</dbReference>
<evidence type="ECO:0000256" key="9">
    <source>
        <dbReference type="ARBA" id="ARBA00022989"/>
    </source>
</evidence>
<keyword evidence="10 12" id="KW-0472">Membrane</keyword>
<keyword evidence="5 12" id="KW-1003">Cell membrane</keyword>
<proteinExistence type="inferred from homology"/>
<dbReference type="GO" id="GO:0005886">
    <property type="term" value="C:plasma membrane"/>
    <property type="evidence" value="ECO:0007669"/>
    <property type="project" value="UniProtKB-SubCell"/>
</dbReference>
<evidence type="ECO:0000313" key="13">
    <source>
        <dbReference type="EMBL" id="SDO83805.1"/>
    </source>
</evidence>
<evidence type="ECO:0000256" key="6">
    <source>
        <dbReference type="ARBA" id="ARBA00022692"/>
    </source>
</evidence>
<evidence type="ECO:0000256" key="1">
    <source>
        <dbReference type="ARBA" id="ARBA00004651"/>
    </source>
</evidence>
<evidence type="ECO:0000256" key="12">
    <source>
        <dbReference type="RuleBase" id="RU364091"/>
    </source>
</evidence>